<feature type="region of interest" description="Disordered" evidence="1">
    <location>
        <begin position="106"/>
        <end position="127"/>
    </location>
</feature>
<evidence type="ECO:0000256" key="1">
    <source>
        <dbReference type="SAM" id="MobiDB-lite"/>
    </source>
</evidence>
<name>A0AAD8V9H1_9PEZI</name>
<sequence>MFQASASLETNQLPTVSTCLVPSSAWGLVHRVSPFRGHTWIVPTPQTDWQAITVVITGFILSGFPYEAASLSSPLPLWSASPKPEADSHLTPFCRFGALAQVLHPPTRPSTQTNGSRDCTSAVTAPSSPHTATVTLDTWPILRSGGNTPDISRLLVTFFPISVDTPLPLFTIILEWSGLSSHPFRAQTVMLHPWWCGILCPEEQMRGPETGGTLIQVPDRDLQQLRRSAVFAHLSQFTGSYGASTNQLLRGFNCSSACACRSGLTISHCPRDDMLRTKFSLPSK</sequence>
<evidence type="ECO:0000313" key="2">
    <source>
        <dbReference type="EMBL" id="KAK1597979.1"/>
    </source>
</evidence>
<keyword evidence="3" id="KW-1185">Reference proteome</keyword>
<organism evidence="2 3">
    <name type="scientific">Colletotrichum navitas</name>
    <dbReference type="NCBI Taxonomy" id="681940"/>
    <lineage>
        <taxon>Eukaryota</taxon>
        <taxon>Fungi</taxon>
        <taxon>Dikarya</taxon>
        <taxon>Ascomycota</taxon>
        <taxon>Pezizomycotina</taxon>
        <taxon>Sordariomycetes</taxon>
        <taxon>Hypocreomycetidae</taxon>
        <taxon>Glomerellales</taxon>
        <taxon>Glomerellaceae</taxon>
        <taxon>Colletotrichum</taxon>
        <taxon>Colletotrichum graminicola species complex</taxon>
    </lineage>
</organism>
<dbReference type="EMBL" id="JAHLJV010000006">
    <property type="protein sequence ID" value="KAK1597979.1"/>
    <property type="molecule type" value="Genomic_DNA"/>
</dbReference>
<comment type="caution">
    <text evidence="2">The sequence shown here is derived from an EMBL/GenBank/DDBJ whole genome shotgun (WGS) entry which is preliminary data.</text>
</comment>
<dbReference type="GeneID" id="85444025"/>
<dbReference type="AlphaFoldDB" id="A0AAD8V9H1"/>
<proteinExistence type="predicted"/>
<feature type="compositionally biased region" description="Polar residues" evidence="1">
    <location>
        <begin position="109"/>
        <end position="127"/>
    </location>
</feature>
<gene>
    <name evidence="2" type="ORF">LY79DRAFT_576310</name>
</gene>
<reference evidence="2" key="1">
    <citation type="submission" date="2021-06" db="EMBL/GenBank/DDBJ databases">
        <title>Comparative genomics, transcriptomics and evolutionary studies reveal genomic signatures of adaptation to plant cell wall in hemibiotrophic fungi.</title>
        <authorList>
            <consortium name="DOE Joint Genome Institute"/>
            <person name="Baroncelli R."/>
            <person name="Diaz J.F."/>
            <person name="Benocci T."/>
            <person name="Peng M."/>
            <person name="Battaglia E."/>
            <person name="Haridas S."/>
            <person name="Andreopoulos W."/>
            <person name="Labutti K."/>
            <person name="Pangilinan J."/>
            <person name="Floch G.L."/>
            <person name="Makela M.R."/>
            <person name="Henrissat B."/>
            <person name="Grigoriev I.V."/>
            <person name="Crouch J.A."/>
            <person name="De Vries R.P."/>
            <person name="Sukno S.A."/>
            <person name="Thon M.R."/>
        </authorList>
    </citation>
    <scope>NUCLEOTIDE SEQUENCE</scope>
    <source>
        <strain evidence="2">CBS 125086</strain>
    </source>
</reference>
<protein>
    <submittedName>
        <fullName evidence="2">Uncharacterized protein</fullName>
    </submittedName>
</protein>
<dbReference type="RefSeq" id="XP_060418724.1">
    <property type="nucleotide sequence ID" value="XM_060559785.1"/>
</dbReference>
<accession>A0AAD8V9H1</accession>
<evidence type="ECO:0000313" key="3">
    <source>
        <dbReference type="Proteomes" id="UP001230504"/>
    </source>
</evidence>
<dbReference type="Proteomes" id="UP001230504">
    <property type="component" value="Unassembled WGS sequence"/>
</dbReference>